<dbReference type="GO" id="GO:0005096">
    <property type="term" value="F:GTPase activator activity"/>
    <property type="evidence" value="ECO:0007669"/>
    <property type="project" value="UniProtKB-KW"/>
</dbReference>
<dbReference type="InterPro" id="IPR016024">
    <property type="entry name" value="ARM-type_fold"/>
</dbReference>
<dbReference type="InterPro" id="IPR027107">
    <property type="entry name" value="Tuberin/Ral-act_asu"/>
</dbReference>
<dbReference type="FunFam" id="3.40.50.11210:FF:000007">
    <property type="entry name" value="Tuberous sclerosis 2"/>
    <property type="match status" value="1"/>
</dbReference>
<organism evidence="4 5">
    <name type="scientific">Metarhizium brunneum</name>
    <dbReference type="NCBI Taxonomy" id="500148"/>
    <lineage>
        <taxon>Eukaryota</taxon>
        <taxon>Fungi</taxon>
        <taxon>Dikarya</taxon>
        <taxon>Ascomycota</taxon>
        <taxon>Pezizomycotina</taxon>
        <taxon>Sordariomycetes</taxon>
        <taxon>Hypocreomycetidae</taxon>
        <taxon>Hypocreales</taxon>
        <taxon>Clavicipitaceae</taxon>
        <taxon>Metarhizium</taxon>
    </lineage>
</organism>
<gene>
    <name evidence="4" type="primary">tsc2</name>
    <name evidence="4" type="ORF">G6M90_00g107570</name>
</gene>
<dbReference type="SUPFAM" id="SSF48371">
    <property type="entry name" value="ARM repeat"/>
    <property type="match status" value="1"/>
</dbReference>
<feature type="region of interest" description="Disordered" evidence="2">
    <location>
        <begin position="92"/>
        <end position="116"/>
    </location>
</feature>
<dbReference type="GeneID" id="26243472"/>
<evidence type="ECO:0000313" key="4">
    <source>
        <dbReference type="EMBL" id="QLI74790.1"/>
    </source>
</evidence>
<feature type="region of interest" description="Disordered" evidence="2">
    <location>
        <begin position="1147"/>
        <end position="1176"/>
    </location>
</feature>
<dbReference type="InterPro" id="IPR000331">
    <property type="entry name" value="Rap/Ran_GAP_dom"/>
</dbReference>
<feature type="compositionally biased region" description="Acidic residues" evidence="2">
    <location>
        <begin position="924"/>
        <end position="933"/>
    </location>
</feature>
<accession>A0A7D5V4M9</accession>
<feature type="compositionally biased region" description="Polar residues" evidence="2">
    <location>
        <begin position="1643"/>
        <end position="1667"/>
    </location>
</feature>
<dbReference type="PROSITE" id="PS50085">
    <property type="entry name" value="RAPGAP"/>
    <property type="match status" value="1"/>
</dbReference>
<evidence type="ECO:0000313" key="5">
    <source>
        <dbReference type="Proteomes" id="UP000510686"/>
    </source>
</evidence>
<feature type="compositionally biased region" description="Low complexity" evidence="2">
    <location>
        <begin position="1616"/>
        <end position="1641"/>
    </location>
</feature>
<name>A0A7D5V4M9_9HYPO</name>
<dbReference type="InterPro" id="IPR035974">
    <property type="entry name" value="Rap/Ran-GAP_sf"/>
</dbReference>
<dbReference type="Proteomes" id="UP000510686">
    <property type="component" value="Chromosome 7"/>
</dbReference>
<dbReference type="SUPFAM" id="SSF111347">
    <property type="entry name" value="Rap/Ran-GAP"/>
    <property type="match status" value="1"/>
</dbReference>
<dbReference type="RefSeq" id="XP_014544085.2">
    <property type="nucleotide sequence ID" value="XM_014688599.2"/>
</dbReference>
<dbReference type="InterPro" id="IPR024584">
    <property type="entry name" value="Tuberin_N"/>
</dbReference>
<feature type="region of interest" description="Disordered" evidence="2">
    <location>
        <begin position="844"/>
        <end position="883"/>
    </location>
</feature>
<reference evidence="4 5" key="1">
    <citation type="submission" date="2020-07" db="EMBL/GenBank/DDBJ databases">
        <title>Telomere length de novo assembly of all 7 chromosomes of the fungus, Metarhizium brunneum, using a novel assembly pipeline.</title>
        <authorList>
            <person name="Saud z."/>
            <person name="Kortsinoglou A."/>
            <person name="Kouvelis V.N."/>
            <person name="Butt T.M."/>
        </authorList>
    </citation>
    <scope>NUCLEOTIDE SEQUENCE [LARGE SCALE GENOMIC DNA]</scope>
    <source>
        <strain evidence="4 5">4556</strain>
    </source>
</reference>
<proteinExistence type="predicted"/>
<dbReference type="KEGG" id="mbrn:26243472"/>
<dbReference type="PANTHER" id="PTHR10063">
    <property type="entry name" value="TUBERIN"/>
    <property type="match status" value="1"/>
</dbReference>
<dbReference type="GO" id="GO:0051056">
    <property type="term" value="P:regulation of small GTPase mediated signal transduction"/>
    <property type="evidence" value="ECO:0007669"/>
    <property type="project" value="InterPro"/>
</dbReference>
<evidence type="ECO:0000256" key="2">
    <source>
        <dbReference type="SAM" id="MobiDB-lite"/>
    </source>
</evidence>
<protein>
    <submittedName>
        <fullName evidence="4">Tuberous sclerosis 2</fullName>
    </submittedName>
</protein>
<dbReference type="Pfam" id="PF03542">
    <property type="entry name" value="Tuberin"/>
    <property type="match status" value="1"/>
</dbReference>
<dbReference type="InterPro" id="IPR018515">
    <property type="entry name" value="Tuberin-type_domain"/>
</dbReference>
<sequence length="1691" mass="187849">MASAHNRRYWYFRISATQDSRVLRFIVGKYDPKSDCIASSPLPVSSTFPAQILSCFSYILANACPGKVNSVFDLKPVFGQLRIPTFPLPLLSADEHMSPQPEDDPTSPDSTRPGGLATVFRTLTNSKAIKAPPPPSNPSAALPRAELINAIPTNSQGLSTNHMDAFEQLKNGSPSERISAANTLKYAITEYPLNPILDIWYAAKDLIDPNNSASTRAAGWELLTECAKHASSTDLERKEYFQTLSASANPEDFHLQLAALVDLTSRGRVLAGFDYDLLPLLTIWLQNAYNAARIARKNSHPGRGAGGSSRAKTAALGEDKNFAQLFLFLLDVIKFSFNTADEPAVTDLIDTILTICMNTSQEDDLRSCINVLDAIVTFGSIPQSKLKDCVQVLSSIYCMVPNLQKNSWHTIANLCKSHNGQATVRIMLDILRNLQPGVNEKDSSREIRGSLAVLQKLLSKTTEKGYPSVPYALLVDGLSNTLKATKSLRVYAAVLQLINSLFDDGLGNIHRLIVDEDWSTSLDVAAECYRRVHEGADGQQGIQANDESLEAVVDRELLTLVRRLDTVIKEKSRDFVPRQTIVKFFTDVHNLLPDETAKTVLDYFQEFRCCSPSDLRWEENLNLVLEAFFSNRSRSSDTRLRALHAMMDAYEIVDLVGDGAEQNFIPRMAKSILQNIAEEGDVLVLDAVMPLMVSVVVSCDMELFDFVIDALRAIVVGDRLKSPISPSVLSTTISPTMMDGATPGLRQSQSPSNVVTRGYVRMFLRLMNSHSYKSVKLYNTVVGIAKTNHCETDARLTAMKLLFRLRADWANRVFVTDDLDNISLATAMYRTDASFAKKQAEEAAQSLRLSRSDHGNQSRSSRGVSLSQSQHQERGHPVRTPSGAKTIAARYHQLWRCPDPQALPERIPNLISPVLVSHSTTTEASDESEDADEAASHVQQQRKPSVLNMTNWLDAVLDILQGSEWEIYSFALVHLPSQLSNHAIFRDVIPQIQELRRIICDQIRTNSFQEPPFVSGLRRADVAICLFHSLTMILSYHEHFGKGDEDEIVKTFILGIGTWERTAKYCIHALSICCHELPLSTSKSLVQMLNQMAASITQPHVSVHILEFLACLSRLHNVYVNFREDEYRIVFAICFRYLEYARDKRQSHRGSHNGEPNAAGVFGAATGEPTQTGPPSEELPQYVHALAYHVILFWFLALKLQDRATHVSWIVKKLFSDPDSSGQNADEQALTSIDFMQRVTYADVDESCEDPYFTEGRFGPIVKKQWIIGNSIVTVKQATISGWAQIIKRQPSGTSAYTIRETYATPPPHQVENHVDVSREGQPTSNSILPSHVLVQLMSPVPQSFESARPIPLPDDDAVDRAIRVFDRSSSVDSHKVGVIYIGEGQDNEAEILANVSGSSDYTEFLNNLGTLTKLKGATFNTQGLDREYDSDGQYTFCWRDRVTEIVFHVTTQMPTNLERDPQCTLKKRHIGNDFVNIIFNDSGKPFMFDTFPSQFNYVNIVITPASRASFIATRTTDRPGATSGQPFYRVQVLSKPGFPEISPASETKMVSLNALPGFIRLLALNASVFSHVWNAREGGEHISSWSGRLREIKRLRERYGPKTTAALVPSPPPTSSSQNQPSESSRPSSSVRDSFSSLRRTSVATFFTSTSEQTSHRSSALSTAPTHDTEVGNANGGNPLVESVDFSKWA</sequence>
<dbReference type="GO" id="GO:0032007">
    <property type="term" value="P:negative regulation of TOR signaling"/>
    <property type="evidence" value="ECO:0007669"/>
    <property type="project" value="TreeGrafter"/>
</dbReference>
<dbReference type="OrthoDB" id="19311at2759"/>
<feature type="region of interest" description="Disordered" evidence="2">
    <location>
        <begin position="1603"/>
        <end position="1683"/>
    </location>
</feature>
<keyword evidence="5" id="KW-1185">Reference proteome</keyword>
<evidence type="ECO:0000256" key="1">
    <source>
        <dbReference type="ARBA" id="ARBA00022468"/>
    </source>
</evidence>
<dbReference type="GO" id="GO:0005634">
    <property type="term" value="C:nucleus"/>
    <property type="evidence" value="ECO:0007669"/>
    <property type="project" value="InterPro"/>
</dbReference>
<dbReference type="PANTHER" id="PTHR10063:SF0">
    <property type="entry name" value="TUBERIN"/>
    <property type="match status" value="1"/>
</dbReference>
<feature type="region of interest" description="Disordered" evidence="2">
    <location>
        <begin position="918"/>
        <end position="941"/>
    </location>
</feature>
<evidence type="ECO:0000259" key="3">
    <source>
        <dbReference type="PROSITE" id="PS50085"/>
    </source>
</evidence>
<dbReference type="EMBL" id="CP058938">
    <property type="protein sequence ID" value="QLI74790.1"/>
    <property type="molecule type" value="Genomic_DNA"/>
</dbReference>
<dbReference type="Gene3D" id="3.40.50.11210">
    <property type="entry name" value="Rap/Ran-GAP"/>
    <property type="match status" value="1"/>
</dbReference>
<dbReference type="GO" id="GO:0033596">
    <property type="term" value="C:TSC1-TSC2 complex"/>
    <property type="evidence" value="ECO:0007669"/>
    <property type="project" value="TreeGrafter"/>
</dbReference>
<feature type="domain" description="Rap-GAP" evidence="3">
    <location>
        <begin position="1363"/>
        <end position="1604"/>
    </location>
</feature>
<dbReference type="Pfam" id="PF11864">
    <property type="entry name" value="DUF3384"/>
    <property type="match status" value="1"/>
</dbReference>
<dbReference type="Pfam" id="PF02145">
    <property type="entry name" value="Rap_GAP"/>
    <property type="match status" value="1"/>
</dbReference>
<feature type="compositionally biased region" description="Low complexity" evidence="2">
    <location>
        <begin position="857"/>
        <end position="870"/>
    </location>
</feature>
<keyword evidence="1" id="KW-0343">GTPase activation</keyword>